<name>A0AAW1YME3_RUBAR</name>
<evidence type="ECO:0000256" key="8">
    <source>
        <dbReference type="ARBA" id="ARBA00046534"/>
    </source>
</evidence>
<evidence type="ECO:0000256" key="9">
    <source>
        <dbReference type="SAM" id="MobiDB-lite"/>
    </source>
</evidence>
<keyword evidence="5" id="KW-0472">Membrane</keyword>
<dbReference type="PANTHER" id="PTHR31083">
    <property type="entry name" value="UPSTREAM OF FLC PROTEIN (DUF966)"/>
    <property type="match status" value="1"/>
</dbReference>
<feature type="compositionally biased region" description="Polar residues" evidence="9">
    <location>
        <begin position="207"/>
        <end position="220"/>
    </location>
</feature>
<evidence type="ECO:0000256" key="2">
    <source>
        <dbReference type="ARBA" id="ARBA00022473"/>
    </source>
</evidence>
<evidence type="ECO:0000256" key="1">
    <source>
        <dbReference type="ARBA" id="ARBA00004413"/>
    </source>
</evidence>
<dbReference type="GO" id="GO:0051258">
    <property type="term" value="P:protein polymerization"/>
    <property type="evidence" value="ECO:0007669"/>
    <property type="project" value="UniProtKB-ARBA"/>
</dbReference>
<evidence type="ECO:0000256" key="3">
    <source>
        <dbReference type="ARBA" id="ARBA00022475"/>
    </source>
</evidence>
<evidence type="ECO:0000313" key="12">
    <source>
        <dbReference type="Proteomes" id="UP001457282"/>
    </source>
</evidence>
<dbReference type="PIRSF" id="PIRSF031043">
    <property type="entry name" value="UCP031043"/>
    <property type="match status" value="1"/>
</dbReference>
<sequence>MDVRFRRPQTSPDRAKVCMQPRVAVNKPTIKKLQIVYYLSRNGHLEHPHFMEITHLPNQPLRLRDVMDRLTALRGKGMPSLYSWSCKRSYKNGYVWNDLAENDVIYPAEGAEYVLKGSELVEGCSERLNQIHINSTQQIQDSNFGSKRRLPPLALTPNRAHHADHDQYDEQEEEEVDYEDEKTSYTSSTTPHSRCSRGVSTDEVDEQQQPRPQTHKTPAESTHPESSPPSNASASALNQPNHSNNVSTRFEDGDPIASKQNYSVSKAGQSRNSVLLQLIACGSSAVAKPKSPPCVNQGVVKRERSSGSFRKEVVYRSAVKVATEEEDMINYMSENPRFGNLQAEEKEYFSGSIVESMKEDQRVHSAEPVLKKSNSYNEERSNKAGLGEETVEEEEKREKAALKGKCIPRNFCSAASSSSSKQTRK</sequence>
<dbReference type="Proteomes" id="UP001457282">
    <property type="component" value="Unassembled WGS sequence"/>
</dbReference>
<dbReference type="GO" id="GO:0090708">
    <property type="term" value="P:specification of plant organ axis polarity"/>
    <property type="evidence" value="ECO:0007669"/>
    <property type="project" value="UniProtKB-ARBA"/>
</dbReference>
<dbReference type="InterPro" id="IPR021182">
    <property type="entry name" value="SOK_magnoliopsida"/>
</dbReference>
<keyword evidence="3" id="KW-1003">Cell membrane</keyword>
<keyword evidence="2" id="KW-0217">Developmental protein</keyword>
<evidence type="ECO:0000256" key="6">
    <source>
        <dbReference type="ARBA" id="ARBA00023306"/>
    </source>
</evidence>
<protein>
    <recommendedName>
        <fullName evidence="10">SOSEKI DIX-like domain-containing protein</fullName>
    </recommendedName>
</protein>
<evidence type="ECO:0000256" key="5">
    <source>
        <dbReference type="ARBA" id="ARBA00023136"/>
    </source>
</evidence>
<comment type="subcellular location">
    <subcellularLocation>
        <location evidence="1">Cell membrane</location>
        <topology evidence="1">Peripheral membrane protein</topology>
        <orientation evidence="1">Cytoplasmic side</orientation>
    </subcellularLocation>
</comment>
<feature type="region of interest" description="Disordered" evidence="9">
    <location>
        <begin position="287"/>
        <end position="307"/>
    </location>
</feature>
<dbReference type="InterPro" id="IPR048351">
    <property type="entry name" value="SOK_DIX"/>
</dbReference>
<dbReference type="PANTHER" id="PTHR31083:SF18">
    <property type="entry name" value="PROTEIN SOSEKI 2"/>
    <property type="match status" value="1"/>
</dbReference>
<feature type="domain" description="SOSEKI DIX-like" evidence="10">
    <location>
        <begin position="34"/>
        <end position="121"/>
    </location>
</feature>
<evidence type="ECO:0000259" key="10">
    <source>
        <dbReference type="Pfam" id="PF06136"/>
    </source>
</evidence>
<dbReference type="GO" id="GO:0005886">
    <property type="term" value="C:plasma membrane"/>
    <property type="evidence" value="ECO:0007669"/>
    <property type="project" value="UniProtKB-SubCell"/>
</dbReference>
<dbReference type="InterPro" id="IPR010369">
    <property type="entry name" value="SOK"/>
</dbReference>
<dbReference type="GO" id="GO:0051301">
    <property type="term" value="P:cell division"/>
    <property type="evidence" value="ECO:0007669"/>
    <property type="project" value="UniProtKB-KW"/>
</dbReference>
<evidence type="ECO:0000256" key="4">
    <source>
        <dbReference type="ARBA" id="ARBA00022618"/>
    </source>
</evidence>
<dbReference type="GO" id="GO:2000067">
    <property type="term" value="P:regulation of root morphogenesis"/>
    <property type="evidence" value="ECO:0007669"/>
    <property type="project" value="UniProtKB-ARBA"/>
</dbReference>
<feature type="compositionally biased region" description="Acidic residues" evidence="9">
    <location>
        <begin position="169"/>
        <end position="180"/>
    </location>
</feature>
<evidence type="ECO:0000256" key="7">
    <source>
        <dbReference type="ARBA" id="ARBA00024211"/>
    </source>
</evidence>
<dbReference type="AlphaFoldDB" id="A0AAW1YME3"/>
<dbReference type="GO" id="GO:0051302">
    <property type="term" value="P:regulation of cell division"/>
    <property type="evidence" value="ECO:0007669"/>
    <property type="project" value="UniProtKB-ARBA"/>
</dbReference>
<comment type="caution">
    <text evidence="11">The sequence shown here is derived from an EMBL/GenBank/DDBJ whole genome shotgun (WGS) entry which is preliminary data.</text>
</comment>
<feature type="region of interest" description="Disordered" evidence="9">
    <location>
        <begin position="359"/>
        <end position="401"/>
    </location>
</feature>
<proteinExistence type="inferred from homology"/>
<keyword evidence="4" id="KW-0132">Cell division</keyword>
<feature type="region of interest" description="Disordered" evidence="9">
    <location>
        <begin position="139"/>
        <end position="254"/>
    </location>
</feature>
<feature type="compositionally biased region" description="Polar residues" evidence="9">
    <location>
        <begin position="184"/>
        <end position="193"/>
    </location>
</feature>
<dbReference type="EMBL" id="JBEDUW010000001">
    <property type="protein sequence ID" value="KAK9949657.1"/>
    <property type="molecule type" value="Genomic_DNA"/>
</dbReference>
<feature type="compositionally biased region" description="Low complexity" evidence="9">
    <location>
        <begin position="228"/>
        <end position="241"/>
    </location>
</feature>
<keyword evidence="6" id="KW-0131">Cell cycle</keyword>
<gene>
    <name evidence="11" type="ORF">M0R45_005174</name>
</gene>
<accession>A0AAW1YME3</accession>
<organism evidence="11 12">
    <name type="scientific">Rubus argutus</name>
    <name type="common">Southern blackberry</name>
    <dbReference type="NCBI Taxonomy" id="59490"/>
    <lineage>
        <taxon>Eukaryota</taxon>
        <taxon>Viridiplantae</taxon>
        <taxon>Streptophyta</taxon>
        <taxon>Embryophyta</taxon>
        <taxon>Tracheophyta</taxon>
        <taxon>Spermatophyta</taxon>
        <taxon>Magnoliopsida</taxon>
        <taxon>eudicotyledons</taxon>
        <taxon>Gunneridae</taxon>
        <taxon>Pentapetalae</taxon>
        <taxon>rosids</taxon>
        <taxon>fabids</taxon>
        <taxon>Rosales</taxon>
        <taxon>Rosaceae</taxon>
        <taxon>Rosoideae</taxon>
        <taxon>Rosoideae incertae sedis</taxon>
        <taxon>Rubus</taxon>
    </lineage>
</organism>
<comment type="subunit">
    <text evidence="8">Homodimer. Forms long polymer filaments with other SOKs proteins polymers (e.g. SOK1, SOK2, SOK3 and SOK4) crucial for polar localization and biological activity. Binds to ANGUSTIFOLIA (AN).</text>
</comment>
<comment type="similarity">
    <text evidence="7">Belongs to the SOSEKI family.</text>
</comment>
<evidence type="ECO:0000313" key="11">
    <source>
        <dbReference type="EMBL" id="KAK9949657.1"/>
    </source>
</evidence>
<dbReference type="Pfam" id="PF06136">
    <property type="entry name" value="SOK"/>
    <property type="match status" value="1"/>
</dbReference>
<keyword evidence="12" id="KW-1185">Reference proteome</keyword>
<reference evidence="11 12" key="1">
    <citation type="journal article" date="2023" name="G3 (Bethesda)">
        <title>A chromosome-length genome assembly and annotation of blackberry (Rubus argutus, cv. 'Hillquist').</title>
        <authorList>
            <person name="Bruna T."/>
            <person name="Aryal R."/>
            <person name="Dudchenko O."/>
            <person name="Sargent D.J."/>
            <person name="Mead D."/>
            <person name="Buti M."/>
            <person name="Cavallini A."/>
            <person name="Hytonen T."/>
            <person name="Andres J."/>
            <person name="Pham M."/>
            <person name="Weisz D."/>
            <person name="Mascagni F."/>
            <person name="Usai G."/>
            <person name="Natali L."/>
            <person name="Bassil N."/>
            <person name="Fernandez G.E."/>
            <person name="Lomsadze A."/>
            <person name="Armour M."/>
            <person name="Olukolu B."/>
            <person name="Poorten T."/>
            <person name="Britton C."/>
            <person name="Davik J."/>
            <person name="Ashrafi H."/>
            <person name="Aiden E.L."/>
            <person name="Borodovsky M."/>
            <person name="Worthington M."/>
        </authorList>
    </citation>
    <scope>NUCLEOTIDE SEQUENCE [LARGE SCALE GENOMIC DNA]</scope>
    <source>
        <strain evidence="11">PI 553951</strain>
    </source>
</reference>